<gene>
    <name evidence="2" type="ORF">FP2_04880</name>
</gene>
<dbReference type="InterPro" id="IPR035069">
    <property type="entry name" value="TTHA1013/TTHA0281-like"/>
</dbReference>
<dbReference type="Gene3D" id="3.30.160.250">
    <property type="match status" value="1"/>
</dbReference>
<dbReference type="PATRIC" id="fig|718252.3.peg.1696"/>
<dbReference type="eggNOG" id="COG1598">
    <property type="taxonomic scope" value="Bacteria"/>
</dbReference>
<sequence>MPMTNYTFYPAVFHPEETGYSVTVPDIEGCFTQGDTMDEAVRMAQDAIGLMLEECAVCPTPSVPSSLPVEARDFVVMVPFDMAAYQKQFRPVKKTLSVPAWLNDAAEAAHINFSGVLQDALKEKLHLA</sequence>
<dbReference type="KEGG" id="fpr:FP2_04880"/>
<dbReference type="SUPFAM" id="SSF143100">
    <property type="entry name" value="TTHA1013/TTHA0281-like"/>
    <property type="match status" value="1"/>
</dbReference>
<organism evidence="2 3">
    <name type="scientific">Faecalibacterium prausnitzii L2-6</name>
    <dbReference type="NCBI Taxonomy" id="718252"/>
    <lineage>
        <taxon>Bacteria</taxon>
        <taxon>Bacillati</taxon>
        <taxon>Bacillota</taxon>
        <taxon>Clostridia</taxon>
        <taxon>Eubacteriales</taxon>
        <taxon>Oscillospiraceae</taxon>
        <taxon>Faecalibacterium</taxon>
    </lineage>
</organism>
<dbReference type="PANTHER" id="PTHR34504">
    <property type="entry name" value="ANTITOXIN HICB"/>
    <property type="match status" value="1"/>
</dbReference>
<protein>
    <submittedName>
        <fullName evidence="2">Uncharacterized conserved protein</fullName>
    </submittedName>
</protein>
<dbReference type="EMBL" id="FP929045">
    <property type="protein sequence ID" value="CBK98127.1"/>
    <property type="molecule type" value="Genomic_DNA"/>
</dbReference>
<dbReference type="RefSeq" id="WP_015563867.1">
    <property type="nucleotide sequence ID" value="NC_021042.1"/>
</dbReference>
<reference evidence="2 3" key="2">
    <citation type="submission" date="2010-03" db="EMBL/GenBank/DDBJ databases">
        <authorList>
            <person name="Pajon A."/>
        </authorList>
    </citation>
    <scope>NUCLEOTIDE SEQUENCE [LARGE SCALE GENOMIC DNA]</scope>
    <source>
        <strain evidence="3">L2-6</strain>
    </source>
</reference>
<feature type="domain" description="HicB-like antitoxin of toxin-antitoxin system" evidence="1">
    <location>
        <begin position="9"/>
        <end position="118"/>
    </location>
</feature>
<dbReference type="HOGENOM" id="CLU_114047_0_2_9"/>
<proteinExistence type="predicted"/>
<evidence type="ECO:0000313" key="2">
    <source>
        <dbReference type="EMBL" id="CBK98127.1"/>
    </source>
</evidence>
<dbReference type="Proteomes" id="UP000008804">
    <property type="component" value="Chromosome"/>
</dbReference>
<evidence type="ECO:0000259" key="1">
    <source>
        <dbReference type="Pfam" id="PF15919"/>
    </source>
</evidence>
<keyword evidence="3" id="KW-1185">Reference proteome</keyword>
<dbReference type="AlphaFoldDB" id="D4K3N4"/>
<evidence type="ECO:0000313" key="3">
    <source>
        <dbReference type="Proteomes" id="UP000008804"/>
    </source>
</evidence>
<dbReference type="BioCyc" id="FPRA718252:G1375-403-MONOMER"/>
<accession>D4K3N4</accession>
<dbReference type="InterPro" id="IPR031807">
    <property type="entry name" value="HicB-like"/>
</dbReference>
<dbReference type="InterPro" id="IPR051404">
    <property type="entry name" value="TA_system_antitoxin"/>
</dbReference>
<dbReference type="PANTHER" id="PTHR34504:SF4">
    <property type="entry name" value="ANTITOXIN HICB"/>
    <property type="match status" value="1"/>
</dbReference>
<dbReference type="Pfam" id="PF15919">
    <property type="entry name" value="HicB_lk_antitox"/>
    <property type="match status" value="1"/>
</dbReference>
<dbReference type="STRING" id="718252.FP2_04880"/>
<reference evidence="2 3" key="1">
    <citation type="submission" date="2010-03" db="EMBL/GenBank/DDBJ databases">
        <title>The genome sequence of Faecalibacterium prausnitzii L2/6.</title>
        <authorList>
            <consortium name="metaHIT consortium -- http://www.metahit.eu/"/>
            <person name="Pajon A."/>
            <person name="Turner K."/>
            <person name="Parkhill J."/>
            <person name="Duncan S."/>
            <person name="Flint H."/>
        </authorList>
    </citation>
    <scope>NUCLEOTIDE SEQUENCE [LARGE SCALE GENOMIC DNA]</scope>
    <source>
        <strain evidence="3">L2-6</strain>
    </source>
</reference>
<name>D4K3N4_9FIRM</name>